<dbReference type="AlphaFoldDB" id="A0A4R8H6V3"/>
<keyword evidence="4" id="KW-1185">Reference proteome</keyword>
<keyword evidence="1" id="KW-0472">Membrane</keyword>
<dbReference type="Pfam" id="PF01966">
    <property type="entry name" value="HD"/>
    <property type="match status" value="1"/>
</dbReference>
<dbReference type="InterPro" id="IPR052722">
    <property type="entry name" value="PgpH_phosphodiesterase"/>
</dbReference>
<dbReference type="SMART" id="SM00471">
    <property type="entry name" value="HDc"/>
    <property type="match status" value="1"/>
</dbReference>
<reference evidence="3 4" key="1">
    <citation type="submission" date="2019-03" db="EMBL/GenBank/DDBJ databases">
        <title>Subsurface microbial communities from deep shales in Ohio and West Virginia, USA.</title>
        <authorList>
            <person name="Wrighton K."/>
        </authorList>
    </citation>
    <scope>NUCLEOTIDE SEQUENCE [LARGE SCALE GENOMIC DNA]</scope>
    <source>
        <strain evidence="3 4">MSL 6dP</strain>
    </source>
</reference>
<keyword evidence="1" id="KW-1133">Transmembrane helix</keyword>
<name>A0A4R8H6V3_9FIRM</name>
<feature type="transmembrane region" description="Helical" evidence="1">
    <location>
        <begin position="270"/>
        <end position="293"/>
    </location>
</feature>
<dbReference type="EMBL" id="SOEG01000016">
    <property type="protein sequence ID" value="TDX51064.1"/>
    <property type="molecule type" value="Genomic_DNA"/>
</dbReference>
<dbReference type="STRING" id="926561.GCA_000379025_00581"/>
<dbReference type="InterPro" id="IPR006675">
    <property type="entry name" value="HDIG_dom"/>
</dbReference>
<evidence type="ECO:0000256" key="1">
    <source>
        <dbReference type="SAM" id="Phobius"/>
    </source>
</evidence>
<feature type="transmembrane region" description="Helical" evidence="1">
    <location>
        <begin position="305"/>
        <end position="324"/>
    </location>
</feature>
<dbReference type="SUPFAM" id="SSF109604">
    <property type="entry name" value="HD-domain/PDEase-like"/>
    <property type="match status" value="1"/>
</dbReference>
<evidence type="ECO:0000259" key="2">
    <source>
        <dbReference type="SMART" id="SM00471"/>
    </source>
</evidence>
<protein>
    <recommendedName>
        <fullName evidence="2">HD/PDEase domain-containing protein</fullName>
    </recommendedName>
</protein>
<feature type="transmembrane region" description="Helical" evidence="1">
    <location>
        <begin position="399"/>
        <end position="420"/>
    </location>
</feature>
<dbReference type="NCBIfam" id="TIGR00277">
    <property type="entry name" value="HDIG"/>
    <property type="match status" value="1"/>
</dbReference>
<dbReference type="PANTHER" id="PTHR36442:SF1">
    <property type="entry name" value="CYCLIC-DI-AMP PHOSPHODIESTERASE PGPH"/>
    <property type="match status" value="1"/>
</dbReference>
<feature type="domain" description="HD/PDEase" evidence="2">
    <location>
        <begin position="482"/>
        <end position="639"/>
    </location>
</feature>
<dbReference type="InterPro" id="IPR011624">
    <property type="entry name" value="Metal-dep_PHydrolase_7TM_extra"/>
</dbReference>
<dbReference type="Pfam" id="PF07697">
    <property type="entry name" value="7TMR-HDED"/>
    <property type="match status" value="1"/>
</dbReference>
<dbReference type="InterPro" id="IPR011621">
    <property type="entry name" value="Metal-dep_PHydrolase_7TM_intra"/>
</dbReference>
<gene>
    <name evidence="3" type="ORF">C7959_11642</name>
</gene>
<feature type="transmembrane region" description="Helical" evidence="1">
    <location>
        <begin position="355"/>
        <end position="387"/>
    </location>
</feature>
<dbReference type="InterPro" id="IPR006674">
    <property type="entry name" value="HD_domain"/>
</dbReference>
<dbReference type="Pfam" id="PF07698">
    <property type="entry name" value="7TM-7TMR_HD"/>
    <property type="match status" value="1"/>
</dbReference>
<proteinExistence type="predicted"/>
<dbReference type="Gene3D" id="1.10.3210.10">
    <property type="entry name" value="Hypothetical protein af1432"/>
    <property type="match status" value="1"/>
</dbReference>
<feature type="transmembrane region" description="Helical" evidence="1">
    <location>
        <begin position="426"/>
        <end position="450"/>
    </location>
</feature>
<accession>A0A4R8H6V3</accession>
<keyword evidence="1" id="KW-0812">Transmembrane</keyword>
<evidence type="ECO:0000313" key="3">
    <source>
        <dbReference type="EMBL" id="TDX51064.1"/>
    </source>
</evidence>
<dbReference type="Proteomes" id="UP000295832">
    <property type="component" value="Unassembled WGS sequence"/>
</dbReference>
<dbReference type="RefSeq" id="WP_134117111.1">
    <property type="nucleotide sequence ID" value="NZ_SOEG01000016.1"/>
</dbReference>
<dbReference type="InterPro" id="IPR003607">
    <property type="entry name" value="HD/PDEase_dom"/>
</dbReference>
<organism evidence="3 4">
    <name type="scientific">Orenia marismortui</name>
    <dbReference type="NCBI Taxonomy" id="46469"/>
    <lineage>
        <taxon>Bacteria</taxon>
        <taxon>Bacillati</taxon>
        <taxon>Bacillota</taxon>
        <taxon>Clostridia</taxon>
        <taxon>Halanaerobiales</taxon>
        <taxon>Halobacteroidaceae</taxon>
        <taxon>Orenia</taxon>
    </lineage>
</organism>
<sequence>MLSFFKKALKKFNITEANFYRIQKSQRYIWVIVIFIILSGIVSIDFLPNRVNLQVGQVTKSDIVAPKTVEYIDEESTEKLRQEAENKVSKVYEEDTGILTKVKADVRQFFDTIKNIKSSDVELEKKVKSVQDNYKIDLSSQQLSYLFSLSEENIDFLEEDTLMFLVKYLNRGVKDNYLNNVKDQLSQDAIELTEDRQYNQLVSKISRHFIRPNLIFNFEETEKRKEEARQNIEPIKRTFSKGEIIIRHGKVVTHDDIKILKNLGLTQPKINYINILGHILIVLIFVLIPSIYISQYHREVLEGEGILALLGLLPIMTILLAKVATYFPLEYPSFVVPVAAASIMIAILVDTDLAVVFTIALSFLVGIVTGGRIIDVMVAIVSGLTGIYSVSKLSQRSDLVRAGFIVGGATSLTIFTFMLTMVNLDLIIFLNAFWGILNGVLVAIVTNGLLPYVENIFGITSPVKLLELSNPNHPLLKRLLVDAPGTYHHSIIVGNLAEAAADQVGADSLLARVSAYYHDIGKIKRSYFFTENQIGSENPHNKLSPSLSTLIITSHVKDGVELAKEYKLPQVIIDVIEQHHGTSLVSFFYQEAVHDEKYKSVDEGDFRYDGPKPQTKEAGLIMLSDMVEAAVRSNVAAQSNPGKLEKFVRELIKKKLDSGELDECNLTLKDLDKVANSFVNILKGIFHNRIEYPDNIAQQFKEGKKLNDSLNK</sequence>
<feature type="transmembrane region" description="Helical" evidence="1">
    <location>
        <begin position="28"/>
        <end position="47"/>
    </location>
</feature>
<dbReference type="CDD" id="cd00077">
    <property type="entry name" value="HDc"/>
    <property type="match status" value="1"/>
</dbReference>
<evidence type="ECO:0000313" key="4">
    <source>
        <dbReference type="Proteomes" id="UP000295832"/>
    </source>
</evidence>
<dbReference type="PANTHER" id="PTHR36442">
    <property type="entry name" value="CYCLIC-DI-AMP PHOSPHODIESTERASE PGPH"/>
    <property type="match status" value="1"/>
</dbReference>
<comment type="caution">
    <text evidence="3">The sequence shown here is derived from an EMBL/GenBank/DDBJ whole genome shotgun (WGS) entry which is preliminary data.</text>
</comment>